<keyword evidence="5" id="KW-1133">Transmembrane helix</keyword>
<evidence type="ECO:0000256" key="2">
    <source>
        <dbReference type="ARBA" id="ARBA00013194"/>
    </source>
</evidence>
<organism evidence="7 8">
    <name type="scientific">Polarella glacialis</name>
    <name type="common">Dinoflagellate</name>
    <dbReference type="NCBI Taxonomy" id="89957"/>
    <lineage>
        <taxon>Eukaryota</taxon>
        <taxon>Sar</taxon>
        <taxon>Alveolata</taxon>
        <taxon>Dinophyceae</taxon>
        <taxon>Suessiales</taxon>
        <taxon>Suessiaceae</taxon>
        <taxon>Polarella</taxon>
    </lineage>
</organism>
<evidence type="ECO:0000313" key="8">
    <source>
        <dbReference type="Proteomes" id="UP000626109"/>
    </source>
</evidence>
<feature type="transmembrane region" description="Helical" evidence="5">
    <location>
        <begin position="66"/>
        <end position="91"/>
    </location>
</feature>
<dbReference type="GO" id="GO:0005737">
    <property type="term" value="C:cytoplasm"/>
    <property type="evidence" value="ECO:0007669"/>
    <property type="project" value="TreeGrafter"/>
</dbReference>
<protein>
    <recommendedName>
        <fullName evidence="2">peptidylprolyl isomerase</fullName>
        <ecNumber evidence="2">5.2.1.8</ecNumber>
    </recommendedName>
</protein>
<keyword evidence="3" id="KW-0697">Rotamase</keyword>
<dbReference type="Gene3D" id="1.25.10.10">
    <property type="entry name" value="Leucine-rich Repeat Variant"/>
    <property type="match status" value="1"/>
</dbReference>
<proteinExistence type="predicted"/>
<feature type="domain" description="PPIase cyclophilin-type" evidence="6">
    <location>
        <begin position="766"/>
        <end position="931"/>
    </location>
</feature>
<feature type="transmembrane region" description="Helical" evidence="5">
    <location>
        <begin position="103"/>
        <end position="122"/>
    </location>
</feature>
<evidence type="ECO:0000256" key="1">
    <source>
        <dbReference type="ARBA" id="ARBA00000971"/>
    </source>
</evidence>
<comment type="catalytic activity">
    <reaction evidence="1">
        <text>[protein]-peptidylproline (omega=180) = [protein]-peptidylproline (omega=0)</text>
        <dbReference type="Rhea" id="RHEA:16237"/>
        <dbReference type="Rhea" id="RHEA-COMP:10747"/>
        <dbReference type="Rhea" id="RHEA-COMP:10748"/>
        <dbReference type="ChEBI" id="CHEBI:83833"/>
        <dbReference type="ChEBI" id="CHEBI:83834"/>
        <dbReference type="EC" id="5.2.1.8"/>
    </reaction>
</comment>
<dbReference type="PANTHER" id="PTHR11071:SF561">
    <property type="entry name" value="PEPTIDYL-PROLYL CIS-TRANS ISOMERASE D-RELATED"/>
    <property type="match status" value="1"/>
</dbReference>
<evidence type="ECO:0000256" key="3">
    <source>
        <dbReference type="ARBA" id="ARBA00023110"/>
    </source>
</evidence>
<dbReference type="InterPro" id="IPR020892">
    <property type="entry name" value="Cyclophilin-type_PPIase_CS"/>
</dbReference>
<dbReference type="PROSITE" id="PS50072">
    <property type="entry name" value="CSA_PPIASE_2"/>
    <property type="match status" value="1"/>
</dbReference>
<dbReference type="AlphaFoldDB" id="A0A813KKL8"/>
<dbReference type="Pfam" id="PF00160">
    <property type="entry name" value="Pro_isomerase"/>
    <property type="match status" value="1"/>
</dbReference>
<dbReference type="PRINTS" id="PR00153">
    <property type="entry name" value="CSAPPISMRASE"/>
</dbReference>
<dbReference type="FunFam" id="2.40.100.10:FF:000022">
    <property type="entry name" value="Peptidyl-prolyl cis-trans isomerase CYP95"/>
    <property type="match status" value="1"/>
</dbReference>
<keyword evidence="4" id="KW-0413">Isomerase</keyword>
<dbReference type="InterPro" id="IPR029000">
    <property type="entry name" value="Cyclophilin-like_dom_sf"/>
</dbReference>
<keyword evidence="5" id="KW-0812">Transmembrane</keyword>
<dbReference type="EC" id="5.2.1.8" evidence="2"/>
<dbReference type="InterPro" id="IPR011989">
    <property type="entry name" value="ARM-like"/>
</dbReference>
<evidence type="ECO:0000259" key="6">
    <source>
        <dbReference type="PROSITE" id="PS50072"/>
    </source>
</evidence>
<gene>
    <name evidence="7" type="ORF">PGLA2088_LOCUS34124</name>
</gene>
<name>A0A813KKL8_POLGL</name>
<dbReference type="EMBL" id="CAJNNW010031177">
    <property type="protein sequence ID" value="CAE8706331.1"/>
    <property type="molecule type" value="Genomic_DNA"/>
</dbReference>
<accession>A0A813KKL8</accession>
<feature type="transmembrane region" description="Helical" evidence="5">
    <location>
        <begin position="198"/>
        <end position="217"/>
    </location>
</feature>
<dbReference type="PANTHER" id="PTHR11071">
    <property type="entry name" value="PEPTIDYL-PROLYL CIS-TRANS ISOMERASE"/>
    <property type="match status" value="1"/>
</dbReference>
<comment type="caution">
    <text evidence="7">The sequence shown here is derived from an EMBL/GenBank/DDBJ whole genome shotgun (WGS) entry which is preliminary data.</text>
</comment>
<dbReference type="SUPFAM" id="SSF50891">
    <property type="entry name" value="Cyclophilin-like"/>
    <property type="match status" value="1"/>
</dbReference>
<dbReference type="Proteomes" id="UP000626109">
    <property type="component" value="Unassembled WGS sequence"/>
</dbReference>
<reference evidence="7" key="1">
    <citation type="submission" date="2021-02" db="EMBL/GenBank/DDBJ databases">
        <authorList>
            <person name="Dougan E. K."/>
            <person name="Rhodes N."/>
            <person name="Thang M."/>
            <person name="Chan C."/>
        </authorList>
    </citation>
    <scope>NUCLEOTIDE SEQUENCE</scope>
</reference>
<dbReference type="Gene3D" id="2.40.100.10">
    <property type="entry name" value="Cyclophilin-like"/>
    <property type="match status" value="1"/>
</dbReference>
<dbReference type="PROSITE" id="PS00170">
    <property type="entry name" value="CSA_PPIASE_1"/>
    <property type="match status" value="1"/>
</dbReference>
<dbReference type="InterPro" id="IPR016024">
    <property type="entry name" value="ARM-type_fold"/>
</dbReference>
<evidence type="ECO:0000256" key="4">
    <source>
        <dbReference type="ARBA" id="ARBA00023235"/>
    </source>
</evidence>
<evidence type="ECO:0000313" key="7">
    <source>
        <dbReference type="EMBL" id="CAE8706331.1"/>
    </source>
</evidence>
<sequence>MESALSESLLMKSQALNGRVWPPLRCSTLLAGVALASLVMVLILACPEQAEVVKRIKGAVGPNQNVPYLLGLVCLLQFGIGALFLPLTNLARILCASLLSQRLGLLTGGCMAFACTALSEAVASAAQYWMILGGCQLCQAWLLALGASRSAQQGAAAASVRNTLAEAVFVWIGVSLKGAGQLLFEGESSMSEGTRRQLLVAGALLGVCGLAGLYLLARRAHAVYRRLCEAKFEVSLLASLEELPAGRREALNALRRARLYSNGKWHIRQHMYQPKRMLSNQLEAADTAELACAVTRRPASNAPGLLHACVANARARGGLWPELHAQLAAGLTQGNAREAACCVECVTVLLDECGPEVTTSLGALQEPMLRLASAEASPPELRRQCVNAHLAGVQAVIALERPEEAAMQATIAGFSAWLSVHACLCAGLETWEATERVACAFAAIRAVTSFTRHRALETVISEGLEAVLRPACLLVQSLIQVYEEAVIHEDDGGASEDEGGASQLVAQLMELIQAMLLRPKLRTMLKGRIRSLVQLVVPFMRITEAQEASWRADPNEFLAQEEDEHVRGCTVRLSGEGLVGELLESFKREAARSVAGIVGELLERGEGGRAGGDRNAWKLTEVATSALKPSCDKDAALKALLWSCKGAEAHFNTAIYLQISQDAQVVLAIAVAAQWSFSSQNMLGAGCRSKIDGSTGRVLSRYLSSASSGADGASKSRDLTMPLVFAAGTGAVALYALYSEGYVGGTKLGPTVTVEDASSPENPRVFFDIDVGTRSLGRIEMELFAQVCPKTVENFRCLCTGEKGIGRSGAPLYFKDCKFHRIIPSFMCQGGDFTRGDGTGGESIYGATFADEFELGVVKHSQPLLLSMANAGRNTNGSQFFITTAATPHLDGKHVVFGKVVAGQDIVKKMERCGNDAGYTIARVSIGDCGEIKPS</sequence>
<evidence type="ECO:0000256" key="5">
    <source>
        <dbReference type="SAM" id="Phobius"/>
    </source>
</evidence>
<dbReference type="InterPro" id="IPR002130">
    <property type="entry name" value="Cyclophilin-type_PPIase_dom"/>
</dbReference>
<dbReference type="SUPFAM" id="SSF48371">
    <property type="entry name" value="ARM repeat"/>
    <property type="match status" value="1"/>
</dbReference>
<dbReference type="CDD" id="cd01926">
    <property type="entry name" value="cyclophilin_ABH_like"/>
    <property type="match status" value="1"/>
</dbReference>
<dbReference type="GO" id="GO:0016018">
    <property type="term" value="F:cyclosporin A binding"/>
    <property type="evidence" value="ECO:0007669"/>
    <property type="project" value="TreeGrafter"/>
</dbReference>
<dbReference type="GO" id="GO:0003755">
    <property type="term" value="F:peptidyl-prolyl cis-trans isomerase activity"/>
    <property type="evidence" value="ECO:0007669"/>
    <property type="project" value="UniProtKB-KW"/>
</dbReference>
<keyword evidence="5" id="KW-0472">Membrane</keyword>
<dbReference type="GO" id="GO:0006457">
    <property type="term" value="P:protein folding"/>
    <property type="evidence" value="ECO:0007669"/>
    <property type="project" value="InterPro"/>
</dbReference>